<protein>
    <submittedName>
        <fullName evidence="1">Uncharacterized protein</fullName>
    </submittedName>
</protein>
<reference evidence="1" key="1">
    <citation type="journal article" date="2007" name="PLoS ONE">
        <title>The first genome sequence of an elite grapevine cultivar (Pinot noir Vitis vinifera L.): coping with a highly heterozygous genome.</title>
        <authorList>
            <person name="Velasco R."/>
            <person name="Zharkikh A."/>
            <person name="Troggio M."/>
            <person name="Cartwright D.A."/>
            <person name="Cestaro A."/>
            <person name="Pruss D."/>
            <person name="Pindo M."/>
            <person name="FitzGerald L.M."/>
            <person name="Vezzulli S."/>
            <person name="Reid J."/>
            <person name="Malacarne G."/>
            <person name="Iliev D."/>
            <person name="Coppola G."/>
            <person name="Wardell B."/>
            <person name="Micheletti D."/>
            <person name="Macalma T."/>
            <person name="Facci M."/>
            <person name="Mitchell J.T."/>
            <person name="Perazzolli M."/>
            <person name="Eldredge G."/>
            <person name="Gatto P."/>
            <person name="Oyzerski R."/>
            <person name="Moretto M."/>
            <person name="Gutin N."/>
            <person name="Stefanini M."/>
            <person name="Chen Y."/>
            <person name="Segala C."/>
            <person name="Davenport C."/>
            <person name="Dematte L."/>
            <person name="Mraz A."/>
            <person name="Battilana J."/>
            <person name="Stormo K."/>
            <person name="Costa F."/>
            <person name="Tao Q."/>
            <person name="Si-Ammour A."/>
            <person name="Harkins T."/>
            <person name="Lackey A."/>
            <person name="Perbost C."/>
            <person name="Taillon B."/>
            <person name="Stella A."/>
            <person name="Solovyev V."/>
            <person name="Fawcett J.A."/>
            <person name="Sterck L."/>
            <person name="Vandepoele K."/>
            <person name="Grando S.M."/>
            <person name="Toppo S."/>
            <person name="Moser C."/>
            <person name="Lanchbury J."/>
            <person name="Bogden R."/>
            <person name="Skolnick M."/>
            <person name="Sgaramella V."/>
            <person name="Bhatnagar S.K."/>
            <person name="Fontana P."/>
            <person name="Gutin A."/>
            <person name="Van de Peer Y."/>
            <person name="Salamini F."/>
            <person name="Viola R."/>
        </authorList>
    </citation>
    <scope>NUCLEOTIDE SEQUENCE</scope>
</reference>
<accession>A5CBN5</accession>
<organism evidence="1">
    <name type="scientific">Vitis vinifera</name>
    <name type="common">Grape</name>
    <dbReference type="NCBI Taxonomy" id="29760"/>
    <lineage>
        <taxon>Eukaryota</taxon>
        <taxon>Viridiplantae</taxon>
        <taxon>Streptophyta</taxon>
        <taxon>Embryophyta</taxon>
        <taxon>Tracheophyta</taxon>
        <taxon>Spermatophyta</taxon>
        <taxon>Magnoliopsida</taxon>
        <taxon>eudicotyledons</taxon>
        <taxon>Gunneridae</taxon>
        <taxon>Pentapetalae</taxon>
        <taxon>rosids</taxon>
        <taxon>Vitales</taxon>
        <taxon>Vitaceae</taxon>
        <taxon>Viteae</taxon>
        <taxon>Vitis</taxon>
    </lineage>
</organism>
<gene>
    <name evidence="1" type="ORF">VITISV_008045</name>
</gene>
<dbReference type="EMBL" id="AM489211">
    <property type="protein sequence ID" value="CAN71116.1"/>
    <property type="molecule type" value="Genomic_DNA"/>
</dbReference>
<evidence type="ECO:0000313" key="1">
    <source>
        <dbReference type="EMBL" id="CAN71116.1"/>
    </source>
</evidence>
<sequence length="309" mass="34495">MTCELQVLGKTRVSVVRLGPTLLKFECRSLAAKISPVIASPATKTWVKNSVDKKETKIVLARRTGSLSICNEDYVLTQALFQKKWNITPLYSTKHHSKRRSTSHKGHIASRGLNQAKRVQILMMNALAERLRDGMINWIATPIKNDYQIKDGRGSDGTLHCPLQTPTHFIQSKQRISALTPFAIRLRSVLAFATYLLDARASAPLLVKLRFEAGRSRYFISSSSTVYPGGWGRDGTQAQDLGKGWIKELLDAVTRGDESPMDTPYGGLAIGTGLIILEVAIRVHEKWNLSELWSHLVLMPLQSSLQSRF</sequence>
<proteinExistence type="predicted"/>
<dbReference type="AlphaFoldDB" id="A5CBN5"/>
<name>A5CBN5_VITVI</name>